<dbReference type="InterPro" id="IPR009057">
    <property type="entry name" value="Homeodomain-like_sf"/>
</dbReference>
<sequence length="191" mass="20749">MASSVREKIVNAALDRFHVLGFNACSVQNIVEQAGVPKGSFYNYFKSKELLALEVLGIYAQGVRTEMLADASIAPMDRLRGQFAFMAASYKGYGYGTGCLFETLATEASDQTPLIRNAVAQLFDHWTGLAATAIRDGQAAGDIHGHIDPERTARFLINSWQGAVVRMKVTNDNGPLEDFFAVGLAPLQRGT</sequence>
<name>A0AA41YWZ3_9HYPH</name>
<dbReference type="PRINTS" id="PR00455">
    <property type="entry name" value="HTHTETR"/>
</dbReference>
<dbReference type="GO" id="GO:0003677">
    <property type="term" value="F:DNA binding"/>
    <property type="evidence" value="ECO:0007669"/>
    <property type="project" value="UniProtKB-UniRule"/>
</dbReference>
<evidence type="ECO:0000256" key="1">
    <source>
        <dbReference type="ARBA" id="ARBA00023015"/>
    </source>
</evidence>
<dbReference type="RefSeq" id="WP_282585156.1">
    <property type="nucleotide sequence ID" value="NZ_JAMOIM010000007.1"/>
</dbReference>
<dbReference type="PROSITE" id="PS50977">
    <property type="entry name" value="HTH_TETR_2"/>
    <property type="match status" value="1"/>
</dbReference>
<dbReference type="Pfam" id="PF16925">
    <property type="entry name" value="TetR_C_13"/>
    <property type="match status" value="1"/>
</dbReference>
<keyword evidence="3" id="KW-0804">Transcription</keyword>
<proteinExistence type="predicted"/>
<gene>
    <name evidence="6" type="ORF">M8523_12230</name>
</gene>
<dbReference type="Gene3D" id="1.10.357.10">
    <property type="entry name" value="Tetracycline Repressor, domain 2"/>
    <property type="match status" value="1"/>
</dbReference>
<feature type="domain" description="HTH tetR-type" evidence="5">
    <location>
        <begin position="3"/>
        <end position="63"/>
    </location>
</feature>
<dbReference type="Pfam" id="PF00440">
    <property type="entry name" value="TetR_N"/>
    <property type="match status" value="1"/>
</dbReference>
<protein>
    <submittedName>
        <fullName evidence="6">TetR/AcrR family transcriptional regulator</fullName>
    </submittedName>
</protein>
<dbReference type="PANTHER" id="PTHR47506:SF6">
    <property type="entry name" value="HTH-TYPE TRANSCRIPTIONAL REPRESSOR NEMR"/>
    <property type="match status" value="1"/>
</dbReference>
<dbReference type="SUPFAM" id="SSF48498">
    <property type="entry name" value="Tetracyclin repressor-like, C-terminal domain"/>
    <property type="match status" value="1"/>
</dbReference>
<reference evidence="6" key="1">
    <citation type="submission" date="2022-05" db="EMBL/GenBank/DDBJ databases">
        <authorList>
            <person name="Pankratov T."/>
        </authorList>
    </citation>
    <scope>NUCLEOTIDE SEQUENCE</scope>
    <source>
        <strain evidence="6">BP6-180914</strain>
    </source>
</reference>
<comment type="caution">
    <text evidence="6">The sequence shown here is derived from an EMBL/GenBank/DDBJ whole genome shotgun (WGS) entry which is preliminary data.</text>
</comment>
<feature type="DNA-binding region" description="H-T-H motif" evidence="4">
    <location>
        <begin position="26"/>
        <end position="45"/>
    </location>
</feature>
<evidence type="ECO:0000313" key="7">
    <source>
        <dbReference type="Proteomes" id="UP001165667"/>
    </source>
</evidence>
<evidence type="ECO:0000256" key="3">
    <source>
        <dbReference type="ARBA" id="ARBA00023163"/>
    </source>
</evidence>
<evidence type="ECO:0000256" key="4">
    <source>
        <dbReference type="PROSITE-ProRule" id="PRU00335"/>
    </source>
</evidence>
<dbReference type="InterPro" id="IPR011075">
    <property type="entry name" value="TetR_C"/>
</dbReference>
<keyword evidence="7" id="KW-1185">Reference proteome</keyword>
<keyword evidence="2 4" id="KW-0238">DNA-binding</keyword>
<evidence type="ECO:0000313" key="6">
    <source>
        <dbReference type="EMBL" id="MCW6508786.1"/>
    </source>
</evidence>
<dbReference type="Proteomes" id="UP001165667">
    <property type="component" value="Unassembled WGS sequence"/>
</dbReference>
<dbReference type="InterPro" id="IPR001647">
    <property type="entry name" value="HTH_TetR"/>
</dbReference>
<accession>A0AA41YWZ3</accession>
<dbReference type="InterPro" id="IPR036271">
    <property type="entry name" value="Tet_transcr_reg_TetR-rel_C_sf"/>
</dbReference>
<evidence type="ECO:0000259" key="5">
    <source>
        <dbReference type="PROSITE" id="PS50977"/>
    </source>
</evidence>
<dbReference type="PANTHER" id="PTHR47506">
    <property type="entry name" value="TRANSCRIPTIONAL REGULATORY PROTEIN"/>
    <property type="match status" value="1"/>
</dbReference>
<dbReference type="AlphaFoldDB" id="A0AA41YWZ3"/>
<dbReference type="SUPFAM" id="SSF46689">
    <property type="entry name" value="Homeodomain-like"/>
    <property type="match status" value="1"/>
</dbReference>
<evidence type="ECO:0000256" key="2">
    <source>
        <dbReference type="ARBA" id="ARBA00023125"/>
    </source>
</evidence>
<dbReference type="EMBL" id="JAMOIM010000007">
    <property type="protein sequence ID" value="MCW6508786.1"/>
    <property type="molecule type" value="Genomic_DNA"/>
</dbReference>
<organism evidence="6 7">
    <name type="scientific">Lichenifustis flavocetrariae</name>
    <dbReference type="NCBI Taxonomy" id="2949735"/>
    <lineage>
        <taxon>Bacteria</taxon>
        <taxon>Pseudomonadati</taxon>
        <taxon>Pseudomonadota</taxon>
        <taxon>Alphaproteobacteria</taxon>
        <taxon>Hyphomicrobiales</taxon>
        <taxon>Lichenihabitantaceae</taxon>
        <taxon>Lichenifustis</taxon>
    </lineage>
</organism>
<keyword evidence="1" id="KW-0805">Transcription regulation</keyword>